<keyword evidence="1" id="KW-0479">Metal-binding</keyword>
<evidence type="ECO:0000256" key="3">
    <source>
        <dbReference type="SAM" id="MobiDB-lite"/>
    </source>
</evidence>
<evidence type="ECO:0000256" key="1">
    <source>
        <dbReference type="ARBA" id="ARBA00022723"/>
    </source>
</evidence>
<gene>
    <name evidence="5" type="primary">P4H6</name>
    <name evidence="5" type="ORF">SNAT2548_LOCUS20434</name>
</gene>
<dbReference type="InterPro" id="IPR045054">
    <property type="entry name" value="P4HA-like"/>
</dbReference>
<dbReference type="EMBL" id="CAJNDS010002210">
    <property type="protein sequence ID" value="CAE7374057.1"/>
    <property type="molecule type" value="Genomic_DNA"/>
</dbReference>
<dbReference type="Proteomes" id="UP000604046">
    <property type="component" value="Unassembled WGS sequence"/>
</dbReference>
<evidence type="ECO:0000256" key="4">
    <source>
        <dbReference type="SAM" id="Phobius"/>
    </source>
</evidence>
<keyword evidence="2" id="KW-0408">Iron</keyword>
<dbReference type="Gene3D" id="2.60.120.620">
    <property type="entry name" value="q2cbj1_9rhob like domain"/>
    <property type="match status" value="1"/>
</dbReference>
<evidence type="ECO:0000313" key="5">
    <source>
        <dbReference type="EMBL" id="CAE7374057.1"/>
    </source>
</evidence>
<name>A0A812Q2H3_9DINO</name>
<keyword evidence="6" id="KW-1185">Reference proteome</keyword>
<protein>
    <submittedName>
        <fullName evidence="5">P4H6 protein</fullName>
    </submittedName>
</protein>
<dbReference type="PANTHER" id="PTHR10869">
    <property type="entry name" value="PROLYL 4-HYDROXYLASE ALPHA SUBUNIT"/>
    <property type="match status" value="1"/>
</dbReference>
<keyword evidence="4" id="KW-0472">Membrane</keyword>
<feature type="transmembrane region" description="Helical" evidence="4">
    <location>
        <begin position="12"/>
        <end position="31"/>
    </location>
</feature>
<accession>A0A812Q2H3</accession>
<comment type="caution">
    <text evidence="5">The sequence shown here is derived from an EMBL/GenBank/DDBJ whole genome shotgun (WGS) entry which is preliminary data.</text>
</comment>
<sequence>MAHVPGAPKKAWWAISTVLASVVVVAALIAVRIQPDEGKAQPAHGDVQGRTAREPLPLLEPSEALHSLAAPEGGEWRVVSQLPRIYVHDDFLSDSECETLKQQVAGRLEPAKVVQKADNKFDEQVSVRNNKQIWLNYTQEKDLPEVFHLLKRMHRAARIPDDDAEALQIGLYGPGEKYETHQDSDPQKLGEQEGEVLGDIWVT</sequence>
<dbReference type="GO" id="GO:0004656">
    <property type="term" value="F:procollagen-proline 4-dioxygenase activity"/>
    <property type="evidence" value="ECO:0007669"/>
    <property type="project" value="TreeGrafter"/>
</dbReference>
<reference evidence="5" key="1">
    <citation type="submission" date="2021-02" db="EMBL/GenBank/DDBJ databases">
        <authorList>
            <person name="Dougan E. K."/>
            <person name="Rhodes N."/>
            <person name="Thang M."/>
            <person name="Chan C."/>
        </authorList>
    </citation>
    <scope>NUCLEOTIDE SEQUENCE</scope>
</reference>
<feature type="compositionally biased region" description="Basic and acidic residues" evidence="3">
    <location>
        <begin position="176"/>
        <end position="191"/>
    </location>
</feature>
<proteinExistence type="predicted"/>
<evidence type="ECO:0000313" key="6">
    <source>
        <dbReference type="Proteomes" id="UP000604046"/>
    </source>
</evidence>
<feature type="region of interest" description="Disordered" evidence="3">
    <location>
        <begin position="175"/>
        <end position="196"/>
    </location>
</feature>
<dbReference type="PANTHER" id="PTHR10869:SF246">
    <property type="entry name" value="TRANSMEMBRANE PROLYL 4-HYDROXYLASE"/>
    <property type="match status" value="1"/>
</dbReference>
<dbReference type="GO" id="GO:0005783">
    <property type="term" value="C:endoplasmic reticulum"/>
    <property type="evidence" value="ECO:0007669"/>
    <property type="project" value="TreeGrafter"/>
</dbReference>
<dbReference type="GO" id="GO:0046872">
    <property type="term" value="F:metal ion binding"/>
    <property type="evidence" value="ECO:0007669"/>
    <property type="project" value="UniProtKB-KW"/>
</dbReference>
<keyword evidence="4" id="KW-1133">Transmembrane helix</keyword>
<dbReference type="AlphaFoldDB" id="A0A812Q2H3"/>
<keyword evidence="4" id="KW-0812">Transmembrane</keyword>
<evidence type="ECO:0000256" key="2">
    <source>
        <dbReference type="ARBA" id="ARBA00023004"/>
    </source>
</evidence>
<organism evidence="5 6">
    <name type="scientific">Symbiodinium natans</name>
    <dbReference type="NCBI Taxonomy" id="878477"/>
    <lineage>
        <taxon>Eukaryota</taxon>
        <taxon>Sar</taxon>
        <taxon>Alveolata</taxon>
        <taxon>Dinophyceae</taxon>
        <taxon>Suessiales</taxon>
        <taxon>Symbiodiniaceae</taxon>
        <taxon>Symbiodinium</taxon>
    </lineage>
</organism>
<dbReference type="OrthoDB" id="407973at2759"/>